<dbReference type="InterPro" id="IPR043502">
    <property type="entry name" value="DNA/RNA_pol_sf"/>
</dbReference>
<evidence type="ECO:0008006" key="3">
    <source>
        <dbReference type="Google" id="ProtNLM"/>
    </source>
</evidence>
<accession>A0AAF0UHW6</accession>
<dbReference type="SUPFAM" id="SSF56672">
    <property type="entry name" value="DNA/RNA polymerases"/>
    <property type="match status" value="1"/>
</dbReference>
<evidence type="ECO:0000313" key="1">
    <source>
        <dbReference type="EMBL" id="WMV45951.1"/>
    </source>
</evidence>
<feature type="non-terminal residue" evidence="1">
    <location>
        <position position="73"/>
    </location>
</feature>
<reference evidence="1" key="1">
    <citation type="submission" date="2023-08" db="EMBL/GenBank/DDBJ databases">
        <title>A de novo genome assembly of Solanum verrucosum Schlechtendal, a Mexican diploid species geographically isolated from the other diploid A-genome species in potato relatives.</title>
        <authorList>
            <person name="Hosaka K."/>
        </authorList>
    </citation>
    <scope>NUCLEOTIDE SEQUENCE</scope>
    <source>
        <tissue evidence="1">Young leaves</tissue>
    </source>
</reference>
<gene>
    <name evidence="1" type="ORF">MTR67_039336</name>
</gene>
<proteinExistence type="predicted"/>
<sequence>MEGKEYVVYSDACHNGVGCVLIQEGKIISYASWSLKYLGTQKELNLPQRRWLELMKDYDCTIDYHPSKSNVVA</sequence>
<dbReference type="AlphaFoldDB" id="A0AAF0UHW6"/>
<dbReference type="EMBL" id="CP133620">
    <property type="protein sequence ID" value="WMV45951.1"/>
    <property type="molecule type" value="Genomic_DNA"/>
</dbReference>
<keyword evidence="2" id="KW-1185">Reference proteome</keyword>
<dbReference type="Proteomes" id="UP001234989">
    <property type="component" value="Chromosome 9"/>
</dbReference>
<evidence type="ECO:0000313" key="2">
    <source>
        <dbReference type="Proteomes" id="UP001234989"/>
    </source>
</evidence>
<name>A0AAF0UHW6_SOLVR</name>
<organism evidence="1 2">
    <name type="scientific">Solanum verrucosum</name>
    <dbReference type="NCBI Taxonomy" id="315347"/>
    <lineage>
        <taxon>Eukaryota</taxon>
        <taxon>Viridiplantae</taxon>
        <taxon>Streptophyta</taxon>
        <taxon>Embryophyta</taxon>
        <taxon>Tracheophyta</taxon>
        <taxon>Spermatophyta</taxon>
        <taxon>Magnoliopsida</taxon>
        <taxon>eudicotyledons</taxon>
        <taxon>Gunneridae</taxon>
        <taxon>Pentapetalae</taxon>
        <taxon>asterids</taxon>
        <taxon>lamiids</taxon>
        <taxon>Solanales</taxon>
        <taxon>Solanaceae</taxon>
        <taxon>Solanoideae</taxon>
        <taxon>Solaneae</taxon>
        <taxon>Solanum</taxon>
    </lineage>
</organism>
<protein>
    <recommendedName>
        <fullName evidence="3">Reverse transcriptase/retrotransposon-derived protein RNase H-like domain-containing protein</fullName>
    </recommendedName>
</protein>